<dbReference type="RefSeq" id="WP_002594991.1">
    <property type="nucleotide sequence ID" value="NZ_KB850999.1"/>
</dbReference>
<sequence>MNNDIFSLIDAANEQMKQIGLADATIETYQQRSFNQIIQRYQKEGDYQYRQEIMHELLADAEQQFSNGVISRKSRNW</sequence>
<dbReference type="HOGENOM" id="CLU_2631894_0_0_9"/>
<dbReference type="EMBL" id="AGYR01000077">
    <property type="protein sequence ID" value="ENZ05855.1"/>
    <property type="molecule type" value="Genomic_DNA"/>
</dbReference>
<dbReference type="PATRIC" id="fig|999408.3.peg.5924"/>
<dbReference type="AlphaFoldDB" id="A0A0E2H1H6"/>
<proteinExistence type="predicted"/>
<evidence type="ECO:0000313" key="2">
    <source>
        <dbReference type="Proteomes" id="UP000013085"/>
    </source>
</evidence>
<protein>
    <submittedName>
        <fullName evidence="1">Uncharacterized protein</fullName>
    </submittedName>
</protein>
<accession>A0A0E2H1H6</accession>
<evidence type="ECO:0000313" key="1">
    <source>
        <dbReference type="EMBL" id="ENZ05855.1"/>
    </source>
</evidence>
<organism evidence="1 2">
    <name type="scientific">[Clostridium] clostridioforme 90A8</name>
    <dbReference type="NCBI Taxonomy" id="999408"/>
    <lineage>
        <taxon>Bacteria</taxon>
        <taxon>Bacillati</taxon>
        <taxon>Bacillota</taxon>
        <taxon>Clostridia</taxon>
        <taxon>Lachnospirales</taxon>
        <taxon>Lachnospiraceae</taxon>
        <taxon>Enterocloster</taxon>
    </lineage>
</organism>
<reference evidence="1 2" key="1">
    <citation type="submission" date="2013-01" db="EMBL/GenBank/DDBJ databases">
        <title>The Genome Sequence of Clostridium clostridioforme 90A8.</title>
        <authorList>
            <consortium name="The Broad Institute Genome Sequencing Platform"/>
            <person name="Earl A."/>
            <person name="Ward D."/>
            <person name="Feldgarden M."/>
            <person name="Gevers D."/>
            <person name="Courvalin P."/>
            <person name="Lambert T."/>
            <person name="Walker B."/>
            <person name="Young S.K."/>
            <person name="Zeng Q."/>
            <person name="Gargeya S."/>
            <person name="Fitzgerald M."/>
            <person name="Haas B."/>
            <person name="Abouelleil A."/>
            <person name="Alvarado L."/>
            <person name="Arachchi H.M."/>
            <person name="Berlin A.M."/>
            <person name="Chapman S.B."/>
            <person name="Dewar J."/>
            <person name="Goldberg J."/>
            <person name="Griggs A."/>
            <person name="Gujja S."/>
            <person name="Hansen M."/>
            <person name="Howarth C."/>
            <person name="Imamovic A."/>
            <person name="Larimer J."/>
            <person name="McCowan C."/>
            <person name="Murphy C."/>
            <person name="Neiman D."/>
            <person name="Pearson M."/>
            <person name="Priest M."/>
            <person name="Roberts A."/>
            <person name="Saif S."/>
            <person name="Shea T."/>
            <person name="Sisk P."/>
            <person name="Sykes S."/>
            <person name="Wortman J."/>
            <person name="Nusbaum C."/>
            <person name="Birren B."/>
        </authorList>
    </citation>
    <scope>NUCLEOTIDE SEQUENCE [LARGE SCALE GENOMIC DNA]</scope>
    <source>
        <strain evidence="1 2">90A8</strain>
    </source>
</reference>
<comment type="caution">
    <text evidence="1">The sequence shown here is derived from an EMBL/GenBank/DDBJ whole genome shotgun (WGS) entry which is preliminary data.</text>
</comment>
<dbReference type="Proteomes" id="UP000013085">
    <property type="component" value="Unassembled WGS sequence"/>
</dbReference>
<gene>
    <name evidence="1" type="ORF">HMPREF1090_05528</name>
</gene>
<name>A0A0E2H1H6_9FIRM</name>